<dbReference type="SMART" id="SM00471">
    <property type="entry name" value="HDc"/>
    <property type="match status" value="1"/>
</dbReference>
<name>A0A939KEL9_9CLOT</name>
<evidence type="ECO:0000259" key="2">
    <source>
        <dbReference type="PROSITE" id="PS50113"/>
    </source>
</evidence>
<organism evidence="5 6">
    <name type="scientific">Proteiniclasticum aestuarii</name>
    <dbReference type="NCBI Taxonomy" id="2817862"/>
    <lineage>
        <taxon>Bacteria</taxon>
        <taxon>Bacillati</taxon>
        <taxon>Bacillota</taxon>
        <taxon>Clostridia</taxon>
        <taxon>Eubacteriales</taxon>
        <taxon>Clostridiaceae</taxon>
        <taxon>Proteiniclasticum</taxon>
    </lineage>
</organism>
<accession>A0A939KEL9</accession>
<dbReference type="Proteomes" id="UP000664218">
    <property type="component" value="Unassembled WGS sequence"/>
</dbReference>
<dbReference type="GO" id="GO:0006355">
    <property type="term" value="P:regulation of DNA-templated transcription"/>
    <property type="evidence" value="ECO:0007669"/>
    <property type="project" value="InterPro"/>
</dbReference>
<evidence type="ECO:0000313" key="6">
    <source>
        <dbReference type="Proteomes" id="UP000664218"/>
    </source>
</evidence>
<feature type="domain" description="PAS" evidence="1">
    <location>
        <begin position="535"/>
        <end position="608"/>
    </location>
</feature>
<dbReference type="Pfam" id="PF00989">
    <property type="entry name" value="PAS"/>
    <property type="match status" value="2"/>
</dbReference>
<dbReference type="CDD" id="cd00130">
    <property type="entry name" value="PAS"/>
    <property type="match status" value="4"/>
</dbReference>
<feature type="domain" description="PAS" evidence="1">
    <location>
        <begin position="157"/>
        <end position="230"/>
    </location>
</feature>
<feature type="domain" description="PAS" evidence="1">
    <location>
        <begin position="8"/>
        <end position="51"/>
    </location>
</feature>
<evidence type="ECO:0000259" key="4">
    <source>
        <dbReference type="PROSITE" id="PS51832"/>
    </source>
</evidence>
<dbReference type="RefSeq" id="WP_207598081.1">
    <property type="nucleotide sequence ID" value="NZ_JAFNJU010000001.1"/>
</dbReference>
<dbReference type="PANTHER" id="PTHR44757:SF4">
    <property type="entry name" value="DIGUANYLATE CYCLASE DGCE-RELATED"/>
    <property type="match status" value="1"/>
</dbReference>
<keyword evidence="6" id="KW-1185">Reference proteome</keyword>
<dbReference type="InterPro" id="IPR052155">
    <property type="entry name" value="Biofilm_reg_signaling"/>
</dbReference>
<dbReference type="Gene3D" id="3.30.70.270">
    <property type="match status" value="1"/>
</dbReference>
<dbReference type="EMBL" id="JAFNJU010000001">
    <property type="protein sequence ID" value="MBO1263562.1"/>
    <property type="molecule type" value="Genomic_DNA"/>
</dbReference>
<dbReference type="SMART" id="SM00091">
    <property type="entry name" value="PAS"/>
    <property type="match status" value="5"/>
</dbReference>
<feature type="domain" description="PAS" evidence="1">
    <location>
        <begin position="415"/>
        <end position="479"/>
    </location>
</feature>
<dbReference type="PROSITE" id="PS50112">
    <property type="entry name" value="PAS"/>
    <property type="match status" value="5"/>
</dbReference>
<dbReference type="NCBIfam" id="TIGR00229">
    <property type="entry name" value="sensory_box"/>
    <property type="match status" value="4"/>
</dbReference>
<dbReference type="Pfam" id="PF13426">
    <property type="entry name" value="PAS_9"/>
    <property type="match status" value="1"/>
</dbReference>
<feature type="domain" description="GGDEF" evidence="3">
    <location>
        <begin position="693"/>
        <end position="823"/>
    </location>
</feature>
<dbReference type="Pfam" id="PF00990">
    <property type="entry name" value="GGDEF"/>
    <property type="match status" value="1"/>
</dbReference>
<feature type="domain" description="PAS" evidence="1">
    <location>
        <begin position="288"/>
        <end position="358"/>
    </location>
</feature>
<dbReference type="Gene3D" id="3.30.450.20">
    <property type="entry name" value="PAS domain"/>
    <property type="match status" value="5"/>
</dbReference>
<gene>
    <name evidence="5" type="ORF">J3A84_00720</name>
</gene>
<feature type="domain" description="HD-GYP" evidence="4">
    <location>
        <begin position="814"/>
        <end position="999"/>
    </location>
</feature>
<feature type="domain" description="PAC" evidence="2">
    <location>
        <begin position="234"/>
        <end position="287"/>
    </location>
</feature>
<dbReference type="InterPro" id="IPR003607">
    <property type="entry name" value="HD/PDEase_dom"/>
</dbReference>
<dbReference type="InterPro" id="IPR035965">
    <property type="entry name" value="PAS-like_dom_sf"/>
</dbReference>
<dbReference type="SUPFAM" id="SSF55073">
    <property type="entry name" value="Nucleotide cyclase"/>
    <property type="match status" value="1"/>
</dbReference>
<dbReference type="SUPFAM" id="SSF109604">
    <property type="entry name" value="HD-domain/PDEase-like"/>
    <property type="match status" value="1"/>
</dbReference>
<dbReference type="PROSITE" id="PS51832">
    <property type="entry name" value="HD_GYP"/>
    <property type="match status" value="1"/>
</dbReference>
<dbReference type="PROSITE" id="PS50113">
    <property type="entry name" value="PAC"/>
    <property type="match status" value="3"/>
</dbReference>
<dbReference type="InterPro" id="IPR029787">
    <property type="entry name" value="Nucleotide_cyclase"/>
</dbReference>
<feature type="domain" description="PAC" evidence="2">
    <location>
        <begin position="612"/>
        <end position="664"/>
    </location>
</feature>
<dbReference type="InterPro" id="IPR043128">
    <property type="entry name" value="Rev_trsase/Diguanyl_cyclase"/>
</dbReference>
<dbReference type="SMART" id="SM00086">
    <property type="entry name" value="PAC"/>
    <property type="match status" value="3"/>
</dbReference>
<reference evidence="5" key="1">
    <citation type="submission" date="2021-03" db="EMBL/GenBank/DDBJ databases">
        <title>Proteiniclasticum marinus sp. nov., isolated from tidal flat sediment.</title>
        <authorList>
            <person name="Namirimu T."/>
            <person name="Yang J.-A."/>
            <person name="Yang S.-H."/>
            <person name="Kim Y.-J."/>
            <person name="Kwon K.K."/>
        </authorList>
    </citation>
    <scope>NUCLEOTIDE SEQUENCE</scope>
    <source>
        <strain evidence="5">SCR006</strain>
    </source>
</reference>
<protein>
    <submittedName>
        <fullName evidence="5">PAS domain S-box protein</fullName>
    </submittedName>
</protein>
<dbReference type="InterPro" id="IPR037522">
    <property type="entry name" value="HD_GYP_dom"/>
</dbReference>
<sequence>MNEKLTLWKNDLLDLMNTSSDLIQIVDQDGIIHYANDIWNTALGYGGAEVLFTMISDYLICEDPELFPASGILSVGKHLFQADLRKRNGESLKVEGLIRPLKETRSDAEVLYMCIWKVLKHPQITEKEKPSGSIHPNIIQDDKDEAVQKVRVGNLSEQEKLAGIIEATQAGTWEWDVEKDEIRYNERWAEITGHSLSELMPITHDTWRKLVHPEDLVKSNQEIESIFYKKKEYYSLECRMKHKAGHWVWVLDKGKVVSWSEDGRPLLMFGTHIDITESKQLELEVKKSEDEYRFLVDSSYDIIYRLQLDGTFSFLSKAWENQLGYKVEDTLGTPLKPYVHPEDLLRIYDFFSQINESGEKMETRDYRLLHKNGTYHWFMTTAVAIRSSEDEIIGFTGTAKDITDVKEALIELMNQKEELESFFTVNMDFFCIADSEGNFRKLNDAWSRNFHYKTTELIGKNALEFVHPEDVDGVKEWIRSLNGIKKEASFLARLRKSDGRYRMLEWKAHISGKLIYAAARDVTDNKALESSLFLEKELFRTTLLSVEDGVIATDNTGRITIMNQAAEMMTGWQIKAVQGKPIEEIFRVFQENSNALVYTRIPEIIRKGKRIGFSEMILSSKDGKEIPIENSASAIKDHEGRTTGLVIVFRDMTAKKERQKEIEFLSFHDQLTGLYNRRYIEEALRRLGRVGDLPLSIIVMDINGLKLANDAFGHDLGDLLLKKASRIMKNRIRQDDLLARIGGDEFLLLLPRTDAAEADRIRQRIQEEANHASVGPIRISIAAGAATKTSLSQNISEVQKVADNNMYRDKLVHGRLMKNRIIKTIIESINRKFPDEKIHLKGVAEYCAGIGSAMGLNVSEVERLRLAGSLHDLGKISVPKEILLKPDQLTFEEREVVKKHAETSYQILKSVEEYMSIAEDVLYHHERVDGQGYPEGLKGNEIPLHSRIITVADAYEAMTSDRPYHMKKSKEEAIIELRRCAGSQFDPDIVEIFIEKVLS</sequence>
<dbReference type="PANTHER" id="PTHR44757">
    <property type="entry name" value="DIGUANYLATE CYCLASE DGCP"/>
    <property type="match status" value="1"/>
</dbReference>
<evidence type="ECO:0000259" key="3">
    <source>
        <dbReference type="PROSITE" id="PS50887"/>
    </source>
</evidence>
<evidence type="ECO:0000259" key="1">
    <source>
        <dbReference type="PROSITE" id="PS50112"/>
    </source>
</evidence>
<dbReference type="NCBIfam" id="TIGR00254">
    <property type="entry name" value="GGDEF"/>
    <property type="match status" value="1"/>
</dbReference>
<dbReference type="SUPFAM" id="SSF55785">
    <property type="entry name" value="PYP-like sensor domain (PAS domain)"/>
    <property type="match status" value="5"/>
</dbReference>
<dbReference type="CDD" id="cd00077">
    <property type="entry name" value="HDc"/>
    <property type="match status" value="1"/>
</dbReference>
<dbReference type="InterPro" id="IPR000700">
    <property type="entry name" value="PAS-assoc_C"/>
</dbReference>
<proteinExistence type="predicted"/>
<comment type="caution">
    <text evidence="5">The sequence shown here is derived from an EMBL/GenBank/DDBJ whole genome shotgun (WGS) entry which is preliminary data.</text>
</comment>
<dbReference type="InterPro" id="IPR000014">
    <property type="entry name" value="PAS"/>
</dbReference>
<dbReference type="InterPro" id="IPR000160">
    <property type="entry name" value="GGDEF_dom"/>
</dbReference>
<dbReference type="Pfam" id="PF13487">
    <property type="entry name" value="HD_5"/>
    <property type="match status" value="1"/>
</dbReference>
<dbReference type="SMART" id="SM00267">
    <property type="entry name" value="GGDEF"/>
    <property type="match status" value="1"/>
</dbReference>
<dbReference type="CDD" id="cd01949">
    <property type="entry name" value="GGDEF"/>
    <property type="match status" value="1"/>
</dbReference>
<evidence type="ECO:0000313" key="5">
    <source>
        <dbReference type="EMBL" id="MBO1263562.1"/>
    </source>
</evidence>
<dbReference type="PROSITE" id="PS50887">
    <property type="entry name" value="GGDEF"/>
    <property type="match status" value="1"/>
</dbReference>
<dbReference type="Gene3D" id="1.10.3210.10">
    <property type="entry name" value="Hypothetical protein af1432"/>
    <property type="match status" value="1"/>
</dbReference>
<feature type="domain" description="PAC" evidence="2">
    <location>
        <begin position="362"/>
        <end position="414"/>
    </location>
</feature>
<dbReference type="Pfam" id="PF08447">
    <property type="entry name" value="PAS_3"/>
    <property type="match status" value="2"/>
</dbReference>
<dbReference type="AlphaFoldDB" id="A0A939KEL9"/>
<dbReference type="InterPro" id="IPR013767">
    <property type="entry name" value="PAS_fold"/>
</dbReference>
<dbReference type="InterPro" id="IPR013655">
    <property type="entry name" value="PAS_fold_3"/>
</dbReference>
<dbReference type="InterPro" id="IPR001610">
    <property type="entry name" value="PAC"/>
</dbReference>